<evidence type="ECO:0000313" key="1">
    <source>
        <dbReference type="EMBL" id="KAJ4455622.1"/>
    </source>
</evidence>
<gene>
    <name evidence="1" type="ORF">PAPYR_9377</name>
</gene>
<reference evidence="1" key="1">
    <citation type="journal article" date="2022" name="bioRxiv">
        <title>Genomics of Preaxostyla Flagellates Illuminates Evolutionary Transitions and the Path Towards Mitochondrial Loss.</title>
        <authorList>
            <person name="Novak L.V.F."/>
            <person name="Treitli S.C."/>
            <person name="Pyrih J."/>
            <person name="Halakuc P."/>
            <person name="Pipaliya S.V."/>
            <person name="Vacek V."/>
            <person name="Brzon O."/>
            <person name="Soukal P."/>
            <person name="Eme L."/>
            <person name="Dacks J.B."/>
            <person name="Karnkowska A."/>
            <person name="Elias M."/>
            <person name="Hampl V."/>
        </authorList>
    </citation>
    <scope>NUCLEOTIDE SEQUENCE</scope>
    <source>
        <strain evidence="1">RCP-MX</strain>
    </source>
</reference>
<organism evidence="1 2">
    <name type="scientific">Paratrimastix pyriformis</name>
    <dbReference type="NCBI Taxonomy" id="342808"/>
    <lineage>
        <taxon>Eukaryota</taxon>
        <taxon>Metamonada</taxon>
        <taxon>Preaxostyla</taxon>
        <taxon>Paratrimastigidae</taxon>
        <taxon>Paratrimastix</taxon>
    </lineage>
</organism>
<proteinExistence type="predicted"/>
<comment type="caution">
    <text evidence="1">The sequence shown here is derived from an EMBL/GenBank/DDBJ whole genome shotgun (WGS) entry which is preliminary data.</text>
</comment>
<sequence>MCSITLLRYPTGPWKHTATSSGFHTLFVQRSVPDSQRYAPVLRPDTLVSLMAPCQNTLRSLALPSGRSLTCCGREEASFAGWVDAAFGGGLGGTLRSLTIRSLAGLSLGALHRILGHLPALEHFSVTFHPPDEGAAGPVLAMLCPACPRLRTLHFGTVRRPSSRQDPTNSRESFSCAQLAGCPELVDLTMDDIPVDVASLNAVLPFLPCLQVLKAPRATGTVFGRPIPLDFSLMPHPDRLRALAHPSPSVHFELLTGLEESVGCLHERVFAELALHLRRAVLPDSWGGLPVSMPRLVEFAGPAVGCPPDARCWETLERATLYANDRTPEIRLFAPRLRHLAVLRGPGPETLDLRQLEAPLLESLDLCVEDRVARIGDLHCPALRSLTLRDYRERLPSMRRLDFAERFDQLQTLIIEHHHDNSRNYPISALPIIRAALALVPNLTTLKGIALVDPTHLPLLSDLCSGAMLPHLTHLDAITTTGPTGLQLQCSPVLRVLTLRFFQAHPQHILRIEGPSLVRLHLKAKQMPPLAVVTPRLRDCHLETRASQPCDRWTAPDLRRLTFECHTDSLSTLAATLACLPALSQLRLVVPWLPAVVPQILDAAHGHPLIDLTLLVRGPAKTLPLEVTLPPWVRSLVVTEKAVEVRLHAGAGLESIDVARATKLSLSAEGAWPNLVWVTGDGERDDHSAFGLPAGSRRAFRFWRPCEF</sequence>
<keyword evidence="2" id="KW-1185">Reference proteome</keyword>
<dbReference type="Gene3D" id="3.80.10.10">
    <property type="entry name" value="Ribonuclease Inhibitor"/>
    <property type="match status" value="2"/>
</dbReference>
<dbReference type="EMBL" id="JAPMOS010000099">
    <property type="protein sequence ID" value="KAJ4455622.1"/>
    <property type="molecule type" value="Genomic_DNA"/>
</dbReference>
<dbReference type="Proteomes" id="UP001141327">
    <property type="component" value="Unassembled WGS sequence"/>
</dbReference>
<name>A0ABQ8U8H6_9EUKA</name>
<dbReference type="SUPFAM" id="SSF52047">
    <property type="entry name" value="RNI-like"/>
    <property type="match status" value="1"/>
</dbReference>
<accession>A0ABQ8U8H6</accession>
<evidence type="ECO:0000313" key="2">
    <source>
        <dbReference type="Proteomes" id="UP001141327"/>
    </source>
</evidence>
<protein>
    <submittedName>
        <fullName evidence="1">Uncharacterized protein</fullName>
    </submittedName>
</protein>
<dbReference type="InterPro" id="IPR032675">
    <property type="entry name" value="LRR_dom_sf"/>
</dbReference>